<dbReference type="PANTHER" id="PTHR31723:SF4">
    <property type="entry name" value="PATHOGENESIS-RELATED FAMILY PROTEIN"/>
    <property type="match status" value="1"/>
</dbReference>
<dbReference type="InterPro" id="IPR053218">
    <property type="entry name" value="Pathogen-related_defense"/>
</dbReference>
<dbReference type="AlphaFoldDB" id="A0AA89BBB1"/>
<reference evidence="1" key="1">
    <citation type="submission" date="2022-12" db="EMBL/GenBank/DDBJ databases">
        <title>Draft genome assemblies for two species of Escallonia (Escalloniales).</title>
        <authorList>
            <person name="Chanderbali A."/>
            <person name="Dervinis C."/>
            <person name="Anghel I."/>
            <person name="Soltis D."/>
            <person name="Soltis P."/>
            <person name="Zapata F."/>
        </authorList>
    </citation>
    <scope>NUCLEOTIDE SEQUENCE</scope>
    <source>
        <strain evidence="1">UCBG64.0493</strain>
        <tissue evidence="1">Leaf</tissue>
    </source>
</reference>
<dbReference type="Proteomes" id="UP001188597">
    <property type="component" value="Unassembled WGS sequence"/>
</dbReference>
<sequence length="337" mass="37369">MASLRLFTRRLLSSVRAHGFNPSMKKKSLSTADMSLMSNIKAENAWQYSRTDPVCLHSSNAFLALNATPSLYLHCAVHGVPLDLEVPETSPPIPCSQHIGYYQWLQDSLPTRQGERRIASGCLEHPGTAIGRAGAVLDGRMGARLDELVRAHGRLLEGRGGAELDGRGGAVLGGCKGQPVTPGHARVVSNTSIKQEKKLRPTKGYQEQEVIIKIFFLYVTRRKGLSGEETLKLGSYNALLKSNLPEEFKYYKSDEESFESSHDAFRSAFPRDVHSGPLVIAYEFRHWGYFEGPFKGHAPTGEMAEFYGMGIRKVDELLRAEDVGIYYDPAELFAGLY</sequence>
<protein>
    <submittedName>
        <fullName evidence="1">Uncharacterized protein</fullName>
    </submittedName>
</protein>
<accession>A0AA89BBB1</accession>
<proteinExistence type="predicted"/>
<evidence type="ECO:0000313" key="2">
    <source>
        <dbReference type="Proteomes" id="UP001188597"/>
    </source>
</evidence>
<dbReference type="InterPro" id="IPR032710">
    <property type="entry name" value="NTF2-like_dom_sf"/>
</dbReference>
<dbReference type="PANTHER" id="PTHR31723">
    <property type="entry name" value="PATHOGENESIS-RELATED FAMILY PROTEIN"/>
    <property type="match status" value="1"/>
</dbReference>
<evidence type="ECO:0000313" key="1">
    <source>
        <dbReference type="EMBL" id="KAK3026491.1"/>
    </source>
</evidence>
<keyword evidence="2" id="KW-1185">Reference proteome</keyword>
<organism evidence="1 2">
    <name type="scientific">Escallonia herrerae</name>
    <dbReference type="NCBI Taxonomy" id="1293975"/>
    <lineage>
        <taxon>Eukaryota</taxon>
        <taxon>Viridiplantae</taxon>
        <taxon>Streptophyta</taxon>
        <taxon>Embryophyta</taxon>
        <taxon>Tracheophyta</taxon>
        <taxon>Spermatophyta</taxon>
        <taxon>Magnoliopsida</taxon>
        <taxon>eudicotyledons</taxon>
        <taxon>Gunneridae</taxon>
        <taxon>Pentapetalae</taxon>
        <taxon>asterids</taxon>
        <taxon>campanulids</taxon>
        <taxon>Escalloniales</taxon>
        <taxon>Escalloniaceae</taxon>
        <taxon>Escallonia</taxon>
    </lineage>
</organism>
<dbReference type="EMBL" id="JAVXUP010000499">
    <property type="protein sequence ID" value="KAK3026491.1"/>
    <property type="molecule type" value="Genomic_DNA"/>
</dbReference>
<gene>
    <name evidence="1" type="ORF">RJ639_041788</name>
</gene>
<name>A0AA89BBB1_9ASTE</name>
<comment type="caution">
    <text evidence="1">The sequence shown here is derived from an EMBL/GenBank/DDBJ whole genome shotgun (WGS) entry which is preliminary data.</text>
</comment>
<dbReference type="SUPFAM" id="SSF54427">
    <property type="entry name" value="NTF2-like"/>
    <property type="match status" value="1"/>
</dbReference>